<feature type="domain" description="SET" evidence="1">
    <location>
        <begin position="2"/>
        <end position="145"/>
    </location>
</feature>
<accession>A0A813M388</accession>
<dbReference type="InterPro" id="IPR053185">
    <property type="entry name" value="SET_domain_protein"/>
</dbReference>
<dbReference type="EMBL" id="CAJNOC010000055">
    <property type="protein sequence ID" value="CAF0710285.1"/>
    <property type="molecule type" value="Genomic_DNA"/>
</dbReference>
<dbReference type="PANTHER" id="PTHR47332:SF4">
    <property type="entry name" value="SET DOMAIN-CONTAINING PROTEIN 5"/>
    <property type="match status" value="1"/>
</dbReference>
<evidence type="ECO:0000313" key="3">
    <source>
        <dbReference type="Proteomes" id="UP000663879"/>
    </source>
</evidence>
<reference evidence="2" key="1">
    <citation type="submission" date="2021-02" db="EMBL/GenBank/DDBJ databases">
        <authorList>
            <person name="Nowell W R."/>
        </authorList>
    </citation>
    <scope>NUCLEOTIDE SEQUENCE</scope>
    <source>
        <strain evidence="2">Ploen Becks lab</strain>
    </source>
</reference>
<sequence length="288" mass="33244">MCDSELFRIEKTNYAGFGLYANRKIIRGQLIINEQPLIVYDRNKSNLTKQITDKVNKLSIEDKKLFYSLYDCYLPNSPTALGIGETNCLPLGQGSNFFGIFPTISRINHSCCPNVYHCWNNTKKVETIYALKDIEKDEEILTSYIDLYADKATRQKQLKQSFRFDCSCQLCSKSTTDSKKSDIRRKVLSQLDEEIATLAWSMPEKALIKAEQILKYLKDEDMFYLANYVGRVGYDVFQILFMNSKVNKNLGSNIQAWAQLTKDSYMTCSGNYDDCILKNQLEIYAQQH</sequence>
<dbReference type="InterPro" id="IPR046341">
    <property type="entry name" value="SET_dom_sf"/>
</dbReference>
<dbReference type="SMART" id="SM00317">
    <property type="entry name" value="SET"/>
    <property type="match status" value="1"/>
</dbReference>
<organism evidence="2 3">
    <name type="scientific">Brachionus calyciflorus</name>
    <dbReference type="NCBI Taxonomy" id="104777"/>
    <lineage>
        <taxon>Eukaryota</taxon>
        <taxon>Metazoa</taxon>
        <taxon>Spiralia</taxon>
        <taxon>Gnathifera</taxon>
        <taxon>Rotifera</taxon>
        <taxon>Eurotatoria</taxon>
        <taxon>Monogononta</taxon>
        <taxon>Pseudotrocha</taxon>
        <taxon>Ploima</taxon>
        <taxon>Brachionidae</taxon>
        <taxon>Brachionus</taxon>
    </lineage>
</organism>
<proteinExistence type="predicted"/>
<dbReference type="Gene3D" id="2.170.270.10">
    <property type="entry name" value="SET domain"/>
    <property type="match status" value="1"/>
</dbReference>
<name>A0A813M388_9BILA</name>
<keyword evidence="3" id="KW-1185">Reference proteome</keyword>
<dbReference type="InterPro" id="IPR001214">
    <property type="entry name" value="SET_dom"/>
</dbReference>
<comment type="caution">
    <text evidence="2">The sequence shown here is derived from an EMBL/GenBank/DDBJ whole genome shotgun (WGS) entry which is preliminary data.</text>
</comment>
<dbReference type="PANTHER" id="PTHR47332">
    <property type="entry name" value="SET DOMAIN-CONTAINING PROTEIN 5"/>
    <property type="match status" value="1"/>
</dbReference>
<protein>
    <recommendedName>
        <fullName evidence="1">SET domain-containing protein</fullName>
    </recommendedName>
</protein>
<dbReference type="InterPro" id="IPR011990">
    <property type="entry name" value="TPR-like_helical_dom_sf"/>
</dbReference>
<dbReference type="Proteomes" id="UP000663879">
    <property type="component" value="Unassembled WGS sequence"/>
</dbReference>
<dbReference type="Pfam" id="PF00856">
    <property type="entry name" value="SET"/>
    <property type="match status" value="1"/>
</dbReference>
<dbReference type="CDD" id="cd20071">
    <property type="entry name" value="SET_SMYD"/>
    <property type="match status" value="1"/>
</dbReference>
<evidence type="ECO:0000313" key="2">
    <source>
        <dbReference type="EMBL" id="CAF0710285.1"/>
    </source>
</evidence>
<dbReference type="PROSITE" id="PS50280">
    <property type="entry name" value="SET"/>
    <property type="match status" value="1"/>
</dbReference>
<gene>
    <name evidence="2" type="ORF">OXX778_LOCUS956</name>
</gene>
<evidence type="ECO:0000259" key="1">
    <source>
        <dbReference type="PROSITE" id="PS50280"/>
    </source>
</evidence>
<dbReference type="Gene3D" id="1.25.40.10">
    <property type="entry name" value="Tetratricopeptide repeat domain"/>
    <property type="match status" value="1"/>
</dbReference>
<dbReference type="AlphaFoldDB" id="A0A813M388"/>
<dbReference type="OrthoDB" id="5945798at2759"/>
<dbReference type="SUPFAM" id="SSF82199">
    <property type="entry name" value="SET domain"/>
    <property type="match status" value="1"/>
</dbReference>